<comment type="caution">
    <text evidence="1">The sequence shown here is derived from an EMBL/GenBank/DDBJ whole genome shotgun (WGS) entry which is preliminary data.</text>
</comment>
<dbReference type="Proteomes" id="UP000249819">
    <property type="component" value="Unassembled WGS sequence"/>
</dbReference>
<organism evidence="1 2">
    <name type="scientific">Chitinophaga dinghuensis</name>
    <dbReference type="NCBI Taxonomy" id="1539050"/>
    <lineage>
        <taxon>Bacteria</taxon>
        <taxon>Pseudomonadati</taxon>
        <taxon>Bacteroidota</taxon>
        <taxon>Chitinophagia</taxon>
        <taxon>Chitinophagales</taxon>
        <taxon>Chitinophagaceae</taxon>
        <taxon>Chitinophaga</taxon>
    </lineage>
</organism>
<proteinExistence type="predicted"/>
<accession>A0A327WF25</accession>
<evidence type="ECO:0000313" key="1">
    <source>
        <dbReference type="EMBL" id="RAJ87960.1"/>
    </source>
</evidence>
<reference evidence="1 2" key="1">
    <citation type="submission" date="2018-06" db="EMBL/GenBank/DDBJ databases">
        <title>Genomic Encyclopedia of Archaeal and Bacterial Type Strains, Phase II (KMG-II): from individual species to whole genera.</title>
        <authorList>
            <person name="Goeker M."/>
        </authorList>
    </citation>
    <scope>NUCLEOTIDE SEQUENCE [LARGE SCALE GENOMIC DNA]</scope>
    <source>
        <strain evidence="1 2">DSM 29821</strain>
    </source>
</reference>
<sequence length="82" mass="9223">MKAEGNIVPMVMSQIKKGESYAEVESIIQNAVSTLSEPNKLASLEKLHAELDAMNPLDFNSTEWNACRYARMYLRTQMAEAI</sequence>
<name>A0A327WF25_9BACT</name>
<gene>
    <name evidence="1" type="ORF">CLV59_101725</name>
</gene>
<dbReference type="AlphaFoldDB" id="A0A327WF25"/>
<keyword evidence="2" id="KW-1185">Reference proteome</keyword>
<dbReference type="EMBL" id="QLMA01000001">
    <property type="protein sequence ID" value="RAJ87960.1"/>
    <property type="molecule type" value="Genomic_DNA"/>
</dbReference>
<evidence type="ECO:0000313" key="2">
    <source>
        <dbReference type="Proteomes" id="UP000249819"/>
    </source>
</evidence>
<protein>
    <submittedName>
        <fullName evidence="1">Uncharacterized protein</fullName>
    </submittedName>
</protein>